<dbReference type="SUPFAM" id="SSF51905">
    <property type="entry name" value="FAD/NAD(P)-binding domain"/>
    <property type="match status" value="1"/>
</dbReference>
<feature type="domain" description="Glucose-methanol-choline oxidoreductase N-terminal" evidence="5">
    <location>
        <begin position="241"/>
        <end position="255"/>
    </location>
</feature>
<keyword evidence="7" id="KW-1185">Reference proteome</keyword>
<comment type="similarity">
    <text evidence="2">Belongs to the GMC oxidoreductase family.</text>
</comment>
<dbReference type="InterPro" id="IPR036188">
    <property type="entry name" value="FAD/NAD-bd_sf"/>
</dbReference>
<dbReference type="PIRSF" id="PIRSF000137">
    <property type="entry name" value="Alcohol_oxidase"/>
    <property type="match status" value="1"/>
</dbReference>
<dbReference type="GO" id="GO:0016614">
    <property type="term" value="F:oxidoreductase activity, acting on CH-OH group of donors"/>
    <property type="evidence" value="ECO:0007669"/>
    <property type="project" value="InterPro"/>
</dbReference>
<organism evidence="6 7">
    <name type="scientific">Corallococcus llansteffanensis</name>
    <dbReference type="NCBI Taxonomy" id="2316731"/>
    <lineage>
        <taxon>Bacteria</taxon>
        <taxon>Pseudomonadati</taxon>
        <taxon>Myxococcota</taxon>
        <taxon>Myxococcia</taxon>
        <taxon>Myxococcales</taxon>
        <taxon>Cystobacterineae</taxon>
        <taxon>Myxococcaceae</taxon>
        <taxon>Corallococcus</taxon>
    </lineage>
</organism>
<evidence type="ECO:0000313" key="6">
    <source>
        <dbReference type="EMBL" id="RKH59287.1"/>
    </source>
</evidence>
<keyword evidence="4" id="KW-0274">FAD</keyword>
<dbReference type="SUPFAM" id="SSF54373">
    <property type="entry name" value="FAD-linked reductases, C-terminal domain"/>
    <property type="match status" value="1"/>
</dbReference>
<reference evidence="7" key="1">
    <citation type="submission" date="2018-09" db="EMBL/GenBank/DDBJ databases">
        <authorList>
            <person name="Livingstone P.G."/>
            <person name="Whitworth D.E."/>
        </authorList>
    </citation>
    <scope>NUCLEOTIDE SEQUENCE [LARGE SCALE GENOMIC DNA]</scope>
    <source>
        <strain evidence="7">CA051B</strain>
    </source>
</reference>
<keyword evidence="3" id="KW-0285">Flavoprotein</keyword>
<protein>
    <submittedName>
        <fullName evidence="6">Glucose-methanol-choline oxidoreductase</fullName>
    </submittedName>
</protein>
<dbReference type="Gene3D" id="3.30.560.10">
    <property type="entry name" value="Glucose Oxidase, domain 3"/>
    <property type="match status" value="1"/>
</dbReference>
<dbReference type="PROSITE" id="PS00624">
    <property type="entry name" value="GMC_OXRED_2"/>
    <property type="match status" value="1"/>
</dbReference>
<evidence type="ECO:0000259" key="5">
    <source>
        <dbReference type="PROSITE" id="PS00624"/>
    </source>
</evidence>
<evidence type="ECO:0000313" key="7">
    <source>
        <dbReference type="Proteomes" id="UP000272888"/>
    </source>
</evidence>
<evidence type="ECO:0000256" key="1">
    <source>
        <dbReference type="ARBA" id="ARBA00001974"/>
    </source>
</evidence>
<evidence type="ECO:0000256" key="4">
    <source>
        <dbReference type="ARBA" id="ARBA00022827"/>
    </source>
</evidence>
<accession>A0A3A8PS50</accession>
<dbReference type="Proteomes" id="UP000272888">
    <property type="component" value="Unassembled WGS sequence"/>
</dbReference>
<comment type="cofactor">
    <cofactor evidence="1">
        <name>FAD</name>
        <dbReference type="ChEBI" id="CHEBI:57692"/>
    </cofactor>
</comment>
<dbReference type="InterPro" id="IPR007867">
    <property type="entry name" value="GMC_OxRtase_C"/>
</dbReference>
<comment type="caution">
    <text evidence="6">The sequence shown here is derived from an EMBL/GenBank/DDBJ whole genome shotgun (WGS) entry which is preliminary data.</text>
</comment>
<dbReference type="RefSeq" id="WP_120644098.1">
    <property type="nucleotide sequence ID" value="NZ_RAWB01000137.1"/>
</dbReference>
<dbReference type="Pfam" id="PF00732">
    <property type="entry name" value="GMC_oxred_N"/>
    <property type="match status" value="1"/>
</dbReference>
<dbReference type="PANTHER" id="PTHR11552">
    <property type="entry name" value="GLUCOSE-METHANOL-CHOLINE GMC OXIDOREDUCTASE"/>
    <property type="match status" value="1"/>
</dbReference>
<sequence>MTVYDFIVVGGGSAGAVIASRLSEDPGLQVLLLEAGGDQIPEDVTRPSAWPRLIGSPIDWGYTSVPQAALGGREIHEPRGRLIGGSSNLYIMMHVRGHPSDYDRWAQQGCHGWAYQDVLPYFQKLERQLPVTNAKHHGPNPTSQAFLEACQELGFPPTEDFNGPTMEGAGWHHVNIQDGKRHSVNAAYLLPALARPNLTLVTEAQASRLLFNGQRCVGVEYHRQGGLESAYATGEVVVSCGAIESPKLLMLSGIGPPEQLGRFGISVRAALPGVGENFHNHVLASVIRECSQPVPAPRLNLSECALFCQSDPGQVGPDLQIAFVHVPSNGIVGQRHPNSISILPGVVQPLARGWVRLASRDPLAKPLVHPNYLGVEADLKRLVQGVELARELFATRAFSGWVGDELMPGPGVKTRAQLQAFLQQGADSYHHQAGSCRMGLDTLAVVDPTLRVFGVEGLRVADASVMPAVPSGNCHTGIVMIAERCADLLKAAHREGIRP</sequence>
<dbReference type="Gene3D" id="3.50.50.60">
    <property type="entry name" value="FAD/NAD(P)-binding domain"/>
    <property type="match status" value="1"/>
</dbReference>
<dbReference type="Pfam" id="PF05199">
    <property type="entry name" value="GMC_oxred_C"/>
    <property type="match status" value="1"/>
</dbReference>
<dbReference type="InterPro" id="IPR012132">
    <property type="entry name" value="GMC_OxRdtase"/>
</dbReference>
<dbReference type="EMBL" id="RAWB01000137">
    <property type="protein sequence ID" value="RKH59287.1"/>
    <property type="molecule type" value="Genomic_DNA"/>
</dbReference>
<gene>
    <name evidence="6" type="ORF">D7V93_15180</name>
</gene>
<name>A0A3A8PS50_9BACT</name>
<proteinExistence type="inferred from homology"/>
<evidence type="ECO:0000256" key="3">
    <source>
        <dbReference type="ARBA" id="ARBA00022630"/>
    </source>
</evidence>
<evidence type="ECO:0000256" key="2">
    <source>
        <dbReference type="ARBA" id="ARBA00010790"/>
    </source>
</evidence>
<dbReference type="AlphaFoldDB" id="A0A3A8PS50"/>
<dbReference type="GO" id="GO:0050660">
    <property type="term" value="F:flavin adenine dinucleotide binding"/>
    <property type="evidence" value="ECO:0007669"/>
    <property type="project" value="InterPro"/>
</dbReference>
<dbReference type="InterPro" id="IPR000172">
    <property type="entry name" value="GMC_OxRdtase_N"/>
</dbReference>
<dbReference type="PANTHER" id="PTHR11552:SF147">
    <property type="entry name" value="CHOLINE DEHYDROGENASE, MITOCHONDRIAL"/>
    <property type="match status" value="1"/>
</dbReference>